<evidence type="ECO:0000313" key="2">
    <source>
        <dbReference type="Proteomes" id="UP000186601"/>
    </source>
</evidence>
<organism evidence="1 2">
    <name type="scientific">Hermanssonia centrifuga</name>
    <dbReference type="NCBI Taxonomy" id="98765"/>
    <lineage>
        <taxon>Eukaryota</taxon>
        <taxon>Fungi</taxon>
        <taxon>Dikarya</taxon>
        <taxon>Basidiomycota</taxon>
        <taxon>Agaricomycotina</taxon>
        <taxon>Agaricomycetes</taxon>
        <taxon>Polyporales</taxon>
        <taxon>Meruliaceae</taxon>
        <taxon>Hermanssonia</taxon>
    </lineage>
</organism>
<dbReference type="OrthoDB" id="2987506at2759"/>
<dbReference type="AlphaFoldDB" id="A0A2R6NWH4"/>
<dbReference type="EMBL" id="MLYV02000751">
    <property type="protein sequence ID" value="PSR78275.1"/>
    <property type="molecule type" value="Genomic_DNA"/>
</dbReference>
<dbReference type="Proteomes" id="UP000186601">
    <property type="component" value="Unassembled WGS sequence"/>
</dbReference>
<reference evidence="1 2" key="1">
    <citation type="submission" date="2018-02" db="EMBL/GenBank/DDBJ databases">
        <title>Genome sequence of the basidiomycete white-rot fungus Phlebia centrifuga.</title>
        <authorList>
            <person name="Granchi Z."/>
            <person name="Peng M."/>
            <person name="de Vries R.P."/>
            <person name="Hilden K."/>
            <person name="Makela M.R."/>
            <person name="Grigoriev I."/>
            <person name="Riley R."/>
        </authorList>
    </citation>
    <scope>NUCLEOTIDE SEQUENCE [LARGE SCALE GENOMIC DNA]</scope>
    <source>
        <strain evidence="1 2">FBCC195</strain>
    </source>
</reference>
<protein>
    <submittedName>
        <fullName evidence="1">Uncharacterized protein</fullName>
    </submittedName>
</protein>
<sequence length="242" mass="26790">MPPNVEYTLTVNIDRTQLEILRREDYKLCLAKRIGSESVDVIWQATEPVDKNIFRWTVDYQVFGASSFTPGALVGAETDSIPVEFGQTVVRDKNGVMQPATGAPNNSDAFSVRNEYSPMFIGINAAHDGRKSSPSYVTQIQSDTGSETRLAPREIVHLWFYPHATAGTMFVDRIPNNSLQIDMAANNDAEVEFTASGVWVILHRAEAIVPSEHHRDADKGIEIGREAALLDENEIVKPEGDS</sequence>
<evidence type="ECO:0000313" key="1">
    <source>
        <dbReference type="EMBL" id="PSR78275.1"/>
    </source>
</evidence>
<name>A0A2R6NWH4_9APHY</name>
<comment type="caution">
    <text evidence="1">The sequence shown here is derived from an EMBL/GenBank/DDBJ whole genome shotgun (WGS) entry which is preliminary data.</text>
</comment>
<gene>
    <name evidence="1" type="ORF">PHLCEN_2v7471</name>
</gene>
<proteinExistence type="predicted"/>
<keyword evidence="2" id="KW-1185">Reference proteome</keyword>
<accession>A0A2R6NWH4</accession>